<dbReference type="STRING" id="46835.A0A504YDL7"/>
<reference evidence="1 2" key="1">
    <citation type="submission" date="2019-04" db="EMBL/GenBank/DDBJ databases">
        <title>Annotation for the trematode Fasciola gigantica.</title>
        <authorList>
            <person name="Choi Y.-J."/>
        </authorList>
    </citation>
    <scope>NUCLEOTIDE SEQUENCE [LARGE SCALE GENOMIC DNA]</scope>
    <source>
        <strain evidence="1">Uganda_cow_1</strain>
    </source>
</reference>
<evidence type="ECO:0000313" key="1">
    <source>
        <dbReference type="EMBL" id="TPP55787.1"/>
    </source>
</evidence>
<dbReference type="InterPro" id="IPR032675">
    <property type="entry name" value="LRR_dom_sf"/>
</dbReference>
<sequence>MDIHESTMVRSKYFHKVRDIFQPTLIFTQPGCKRVTEAGVCQLARHSRLRHLELTHCPGASCRVKAYLHHNLPDCRLSD</sequence>
<accession>A0A504YDL7</accession>
<gene>
    <name evidence="1" type="ORF">FGIG_10673</name>
</gene>
<dbReference type="EMBL" id="SUNJ01015369">
    <property type="protein sequence ID" value="TPP55787.1"/>
    <property type="molecule type" value="Genomic_DNA"/>
</dbReference>
<organism evidence="1 2">
    <name type="scientific">Fasciola gigantica</name>
    <name type="common">Giant liver fluke</name>
    <dbReference type="NCBI Taxonomy" id="46835"/>
    <lineage>
        <taxon>Eukaryota</taxon>
        <taxon>Metazoa</taxon>
        <taxon>Spiralia</taxon>
        <taxon>Lophotrochozoa</taxon>
        <taxon>Platyhelminthes</taxon>
        <taxon>Trematoda</taxon>
        <taxon>Digenea</taxon>
        <taxon>Plagiorchiida</taxon>
        <taxon>Echinostomata</taxon>
        <taxon>Echinostomatoidea</taxon>
        <taxon>Fasciolidae</taxon>
        <taxon>Fasciola</taxon>
    </lineage>
</organism>
<comment type="caution">
    <text evidence="1">The sequence shown here is derived from an EMBL/GenBank/DDBJ whole genome shotgun (WGS) entry which is preliminary data.</text>
</comment>
<proteinExistence type="predicted"/>
<protein>
    <submittedName>
        <fullName evidence="1">Uncharacterized protein</fullName>
    </submittedName>
</protein>
<evidence type="ECO:0000313" key="2">
    <source>
        <dbReference type="Proteomes" id="UP000316759"/>
    </source>
</evidence>
<dbReference type="AlphaFoldDB" id="A0A504YDL7"/>
<name>A0A504YDL7_FASGI</name>
<dbReference type="Gene3D" id="3.80.10.10">
    <property type="entry name" value="Ribonuclease Inhibitor"/>
    <property type="match status" value="1"/>
</dbReference>
<keyword evidence="2" id="KW-1185">Reference proteome</keyword>
<dbReference type="Proteomes" id="UP000316759">
    <property type="component" value="Unassembled WGS sequence"/>
</dbReference>